<name>A0A498JSL9_MALDO</name>
<organism evidence="1 2">
    <name type="scientific">Malus domestica</name>
    <name type="common">Apple</name>
    <name type="synonym">Pyrus malus</name>
    <dbReference type="NCBI Taxonomy" id="3750"/>
    <lineage>
        <taxon>Eukaryota</taxon>
        <taxon>Viridiplantae</taxon>
        <taxon>Streptophyta</taxon>
        <taxon>Embryophyta</taxon>
        <taxon>Tracheophyta</taxon>
        <taxon>Spermatophyta</taxon>
        <taxon>Magnoliopsida</taxon>
        <taxon>eudicotyledons</taxon>
        <taxon>Gunneridae</taxon>
        <taxon>Pentapetalae</taxon>
        <taxon>rosids</taxon>
        <taxon>fabids</taxon>
        <taxon>Rosales</taxon>
        <taxon>Rosaceae</taxon>
        <taxon>Amygdaloideae</taxon>
        <taxon>Maleae</taxon>
        <taxon>Malus</taxon>
    </lineage>
</organism>
<dbReference type="Pfam" id="PF11107">
    <property type="entry name" value="FANCF"/>
    <property type="match status" value="1"/>
</dbReference>
<dbReference type="PANTHER" id="PTHR14449:SF2">
    <property type="entry name" value="FANCONI ANEMIA GROUP F PROTEIN"/>
    <property type="match status" value="1"/>
</dbReference>
<dbReference type="PANTHER" id="PTHR14449">
    <property type="entry name" value="FANCONI ANEMIA GROUP F PROTEIN FANCF"/>
    <property type="match status" value="1"/>
</dbReference>
<dbReference type="InterPro" id="IPR035428">
    <property type="entry name" value="FANCF"/>
</dbReference>
<evidence type="ECO:0000313" key="1">
    <source>
        <dbReference type="EMBL" id="RXH98195.1"/>
    </source>
</evidence>
<gene>
    <name evidence="1" type="ORF">DVH24_010520</name>
</gene>
<dbReference type="AlphaFoldDB" id="A0A498JSL9"/>
<dbReference type="GO" id="GO:0043240">
    <property type="term" value="C:Fanconi anaemia nuclear complex"/>
    <property type="evidence" value="ECO:0007669"/>
    <property type="project" value="InterPro"/>
</dbReference>
<accession>A0A498JSL9</accession>
<dbReference type="GO" id="GO:0036297">
    <property type="term" value="P:interstrand cross-link repair"/>
    <property type="evidence" value="ECO:0007669"/>
    <property type="project" value="InterPro"/>
</dbReference>
<reference evidence="1 2" key="1">
    <citation type="submission" date="2018-10" db="EMBL/GenBank/DDBJ databases">
        <title>A high-quality apple genome assembly.</title>
        <authorList>
            <person name="Hu J."/>
        </authorList>
    </citation>
    <scope>NUCLEOTIDE SEQUENCE [LARGE SCALE GENOMIC DNA]</scope>
    <source>
        <strain evidence="2">cv. HFTH1</strain>
        <tissue evidence="1">Young leaf</tissue>
    </source>
</reference>
<comment type="caution">
    <text evidence="1">The sequence shown here is derived from an EMBL/GenBank/DDBJ whole genome shotgun (WGS) entry which is preliminary data.</text>
</comment>
<protein>
    <submittedName>
        <fullName evidence="1">Uncharacterized protein</fullName>
    </submittedName>
</protein>
<sequence length="568" mass="64160">MGWRHPQISMEEVVNLIKGFVDILILLSGYQSSGRIAHWDSQNVKKAFQWGLFFEQVFGSFSCSDDYASSVEELDAALSEMTSAASFPKGLAHLSSDTLAKARRFVLEHLIHTLPLRDVHLRALLTATVELDLEELSETEHDFLNAYFNKLKSQNTLLDQRIAPATTTENCGSDGFTRYVVQELLRRWSAASFITSVEAGLDVLSQSVRHSNWSEFDDNLLKEQLKHENAPEIVEWLLGSMTWNRWKSKNLSYFLDKRTIRLVSGASMIFSAPKIQWVQIFERLNLNISAGSSDDGLCETIELLLLGCVTSRWTSLIEYLMSISHDYKNILEQYNEVCNLLHGRSTDLKSKQEATCTKGSDILEYLSGFLGNQMHQLWKVSPVLAAVAIPSWSPLFRFYLSEIQIQFQGDFSTMRCCNCANDKKEHNDCNGNCYLKASSVVLPVSSYTIILAASFCFHPSLYKMAHGQGGGGTKNMKVSCISVCWKLQCSKPLKRIASAGSEVKLVGNQSSASSVGYCRGSYLLRQLFWKLKSQWKQGLGWQKSYNRYSYDLQSYSLNFDDGFDGHRS</sequence>
<dbReference type="Proteomes" id="UP000290289">
    <property type="component" value="Chromosome 5"/>
</dbReference>
<dbReference type="EMBL" id="RDQH01000331">
    <property type="protein sequence ID" value="RXH98195.1"/>
    <property type="molecule type" value="Genomic_DNA"/>
</dbReference>
<keyword evidence="2" id="KW-1185">Reference proteome</keyword>
<dbReference type="STRING" id="3750.A0A498JSL9"/>
<proteinExistence type="predicted"/>
<evidence type="ECO:0000313" key="2">
    <source>
        <dbReference type="Proteomes" id="UP000290289"/>
    </source>
</evidence>